<dbReference type="Gene3D" id="1.10.10.10">
    <property type="entry name" value="Winged helix-like DNA-binding domain superfamily/Winged helix DNA-binding domain"/>
    <property type="match status" value="1"/>
</dbReference>
<dbReference type="InterPro" id="IPR039425">
    <property type="entry name" value="RNA_pol_sigma-70-like"/>
</dbReference>
<dbReference type="GO" id="GO:0006352">
    <property type="term" value="P:DNA-templated transcription initiation"/>
    <property type="evidence" value="ECO:0007669"/>
    <property type="project" value="InterPro"/>
</dbReference>
<reference evidence="8 9" key="1">
    <citation type="submission" date="2019-07" db="EMBL/GenBank/DDBJ databases">
        <authorList>
            <person name="Cremers G."/>
        </authorList>
    </citation>
    <scope>NUCLEOTIDE SEQUENCE [LARGE SCALE GENOMIC DNA]</scope>
</reference>
<feature type="domain" description="RNA polymerase sigma factor 70 region 4 type 2" evidence="7">
    <location>
        <begin position="120"/>
        <end position="172"/>
    </location>
</feature>
<feature type="domain" description="RNA polymerase sigma-70 region 2" evidence="6">
    <location>
        <begin position="23"/>
        <end position="90"/>
    </location>
</feature>
<dbReference type="Gene3D" id="1.10.1740.10">
    <property type="match status" value="1"/>
</dbReference>
<dbReference type="SUPFAM" id="SSF88659">
    <property type="entry name" value="Sigma3 and sigma4 domains of RNA polymerase sigma factors"/>
    <property type="match status" value="1"/>
</dbReference>
<dbReference type="InterPro" id="IPR014284">
    <property type="entry name" value="RNA_pol_sigma-70_dom"/>
</dbReference>
<organism evidence="8 9">
    <name type="scientific">Candidatus Methylomirabilis lanthanidiphila</name>
    <dbReference type="NCBI Taxonomy" id="2211376"/>
    <lineage>
        <taxon>Bacteria</taxon>
        <taxon>Candidatus Methylomirabilota</taxon>
        <taxon>Candidatus Methylomirabilia</taxon>
        <taxon>Candidatus Methylomirabilales</taxon>
        <taxon>Candidatus Methylomirabilaceae</taxon>
        <taxon>Candidatus Methylomirabilis</taxon>
    </lineage>
</organism>
<protein>
    <submittedName>
        <fullName evidence="8">ECF RNA polymerase sigma factor SigM</fullName>
    </submittedName>
</protein>
<dbReference type="InterPro" id="IPR013325">
    <property type="entry name" value="RNA_pol_sigma_r2"/>
</dbReference>
<evidence type="ECO:0000256" key="1">
    <source>
        <dbReference type="ARBA" id="ARBA00010641"/>
    </source>
</evidence>
<evidence type="ECO:0000256" key="2">
    <source>
        <dbReference type="ARBA" id="ARBA00023015"/>
    </source>
</evidence>
<evidence type="ECO:0000259" key="7">
    <source>
        <dbReference type="Pfam" id="PF08281"/>
    </source>
</evidence>
<sequence>MREADFELIDRFLQGDGTAFDELVRRRQREVYNLAYRMTRNAEDARDIAQEAFLQVYRNLSRFDRRSSLSTWLYRIVVNLCLNHLSRGSRSLHASVDQHPDLADLSEGSLARLEERERADALARAIETLPPQQRASLTLRVHQHLAHREIAEILGVSEATAKVHYFHAVQALRRKLAHWREDA</sequence>
<name>A0A564ZKC0_9BACT</name>
<dbReference type="InterPro" id="IPR036388">
    <property type="entry name" value="WH-like_DNA-bd_sf"/>
</dbReference>
<dbReference type="InterPro" id="IPR013324">
    <property type="entry name" value="RNA_pol_sigma_r3/r4-like"/>
</dbReference>
<keyword evidence="5" id="KW-0804">Transcription</keyword>
<dbReference type="InterPro" id="IPR013249">
    <property type="entry name" value="RNA_pol_sigma70_r4_t2"/>
</dbReference>
<dbReference type="GO" id="GO:0003677">
    <property type="term" value="F:DNA binding"/>
    <property type="evidence" value="ECO:0007669"/>
    <property type="project" value="UniProtKB-KW"/>
</dbReference>
<dbReference type="Proteomes" id="UP000334340">
    <property type="component" value="Unassembled WGS sequence"/>
</dbReference>
<keyword evidence="4" id="KW-0238">DNA-binding</keyword>
<dbReference type="Pfam" id="PF08281">
    <property type="entry name" value="Sigma70_r4_2"/>
    <property type="match status" value="1"/>
</dbReference>
<gene>
    <name evidence="8" type="primary">sigM</name>
    <name evidence="8" type="ORF">MELA_02129</name>
</gene>
<keyword evidence="9" id="KW-1185">Reference proteome</keyword>
<dbReference type="Pfam" id="PF04542">
    <property type="entry name" value="Sigma70_r2"/>
    <property type="match status" value="1"/>
</dbReference>
<dbReference type="NCBIfam" id="TIGR02937">
    <property type="entry name" value="sigma70-ECF"/>
    <property type="match status" value="1"/>
</dbReference>
<proteinExistence type="inferred from homology"/>
<dbReference type="AlphaFoldDB" id="A0A564ZKC0"/>
<keyword evidence="3" id="KW-0731">Sigma factor</keyword>
<dbReference type="GO" id="GO:0016987">
    <property type="term" value="F:sigma factor activity"/>
    <property type="evidence" value="ECO:0007669"/>
    <property type="project" value="UniProtKB-KW"/>
</dbReference>
<evidence type="ECO:0000313" key="9">
    <source>
        <dbReference type="Proteomes" id="UP000334340"/>
    </source>
</evidence>
<evidence type="ECO:0000256" key="3">
    <source>
        <dbReference type="ARBA" id="ARBA00023082"/>
    </source>
</evidence>
<dbReference type="EMBL" id="CABIKM010000033">
    <property type="protein sequence ID" value="VUZ85744.1"/>
    <property type="molecule type" value="Genomic_DNA"/>
</dbReference>
<evidence type="ECO:0000256" key="5">
    <source>
        <dbReference type="ARBA" id="ARBA00023163"/>
    </source>
</evidence>
<dbReference type="PANTHER" id="PTHR43133">
    <property type="entry name" value="RNA POLYMERASE ECF-TYPE SIGMA FACTO"/>
    <property type="match status" value="1"/>
</dbReference>
<evidence type="ECO:0000256" key="4">
    <source>
        <dbReference type="ARBA" id="ARBA00023125"/>
    </source>
</evidence>
<evidence type="ECO:0000313" key="8">
    <source>
        <dbReference type="EMBL" id="VUZ85744.1"/>
    </source>
</evidence>
<dbReference type="SUPFAM" id="SSF88946">
    <property type="entry name" value="Sigma2 domain of RNA polymerase sigma factors"/>
    <property type="match status" value="1"/>
</dbReference>
<accession>A0A564ZKC0</accession>
<comment type="similarity">
    <text evidence="1">Belongs to the sigma-70 factor family. ECF subfamily.</text>
</comment>
<keyword evidence="2" id="KW-0805">Transcription regulation</keyword>
<dbReference type="InterPro" id="IPR007627">
    <property type="entry name" value="RNA_pol_sigma70_r2"/>
</dbReference>
<evidence type="ECO:0000259" key="6">
    <source>
        <dbReference type="Pfam" id="PF04542"/>
    </source>
</evidence>
<dbReference type="PANTHER" id="PTHR43133:SF8">
    <property type="entry name" value="RNA POLYMERASE SIGMA FACTOR HI_1459-RELATED"/>
    <property type="match status" value="1"/>
</dbReference>